<proteinExistence type="predicted"/>
<evidence type="ECO:0000313" key="2">
    <source>
        <dbReference type="Proteomes" id="UP000596742"/>
    </source>
</evidence>
<accession>A0A8B6H2Q8</accession>
<comment type="caution">
    <text evidence="1">The sequence shown here is derived from an EMBL/GenBank/DDBJ whole genome shotgun (WGS) entry which is preliminary data.</text>
</comment>
<protein>
    <submittedName>
        <fullName evidence="1">Uncharacterized protein</fullName>
    </submittedName>
</protein>
<dbReference type="EMBL" id="UYJE01009353">
    <property type="protein sequence ID" value="VDI72618.1"/>
    <property type="molecule type" value="Genomic_DNA"/>
</dbReference>
<sequence length="260" mass="30225">MFTPAALVHLDMKSFENINSIDILFISETESDVRIEVLTGLRRCLAFQFAKLFQILNNGQRVRKLKELIQCIELENQTVDDPDFLGRVKTDDEGYLKACYSLNQDLYGKQSRTTKINDIEDKTAVKMNKMKVLPQDISKIPQDKKFKMDATKYKIVGGHSFTKCSTDSKWNDRKKIGHSEVRTQSDWPTWNICLLDLEDEAGGFATEYFWDSMVSQAIYEFFGQYIDCEYKGTFERPHVLWPSMHPVLTFKCRCLDNRPP</sequence>
<keyword evidence="2" id="KW-1185">Reference proteome</keyword>
<gene>
    <name evidence="1" type="ORF">MGAL_10B075834</name>
</gene>
<organism evidence="1 2">
    <name type="scientific">Mytilus galloprovincialis</name>
    <name type="common">Mediterranean mussel</name>
    <dbReference type="NCBI Taxonomy" id="29158"/>
    <lineage>
        <taxon>Eukaryota</taxon>
        <taxon>Metazoa</taxon>
        <taxon>Spiralia</taxon>
        <taxon>Lophotrochozoa</taxon>
        <taxon>Mollusca</taxon>
        <taxon>Bivalvia</taxon>
        <taxon>Autobranchia</taxon>
        <taxon>Pteriomorphia</taxon>
        <taxon>Mytilida</taxon>
        <taxon>Mytiloidea</taxon>
        <taxon>Mytilidae</taxon>
        <taxon>Mytilinae</taxon>
        <taxon>Mytilus</taxon>
    </lineage>
</organism>
<dbReference type="AlphaFoldDB" id="A0A8B6H2Q8"/>
<name>A0A8B6H2Q8_MYTGA</name>
<evidence type="ECO:0000313" key="1">
    <source>
        <dbReference type="EMBL" id="VDI72618.1"/>
    </source>
</evidence>
<dbReference type="OrthoDB" id="6133136at2759"/>
<reference evidence="1" key="1">
    <citation type="submission" date="2018-11" db="EMBL/GenBank/DDBJ databases">
        <authorList>
            <person name="Alioto T."/>
            <person name="Alioto T."/>
        </authorList>
    </citation>
    <scope>NUCLEOTIDE SEQUENCE</scope>
</reference>
<dbReference type="Proteomes" id="UP000596742">
    <property type="component" value="Unassembled WGS sequence"/>
</dbReference>